<proteinExistence type="predicted"/>
<protein>
    <submittedName>
        <fullName evidence="1">Uncharacterized protein</fullName>
    </submittedName>
</protein>
<dbReference type="EMBL" id="KK365132">
    <property type="protein sequence ID" value="KCZ82104.1"/>
    <property type="molecule type" value="Genomic_DNA"/>
</dbReference>
<sequence length="211" mass="25144">MNEQIRNMEKRTDKVADMFGLREKVRNNFKEIQDEYIHTESKNDAIYDLISFQSEMLSQDLMINFNHKGSTDNYELTDLIKPFICIGKKSLIIVINFGHQPKENQLNFFKAHYKIPINYKSKRLFYRHNKCTFSEETEYIFYTCKITNKKNMPFYSIISDDGYRLTGGKEMYKEFSSLFDFSLEFKNLDDFFGVNEVGIQKEIEARNDLIK</sequence>
<dbReference type="HOGENOM" id="CLU_113359_0_0_1"/>
<dbReference type="STRING" id="1288291.A0A059F553"/>
<organism evidence="1 2">
    <name type="scientific">Anncaliia algerae PRA339</name>
    <dbReference type="NCBI Taxonomy" id="1288291"/>
    <lineage>
        <taxon>Eukaryota</taxon>
        <taxon>Fungi</taxon>
        <taxon>Fungi incertae sedis</taxon>
        <taxon>Microsporidia</taxon>
        <taxon>Tubulinosematoidea</taxon>
        <taxon>Tubulinosematidae</taxon>
        <taxon>Anncaliia</taxon>
    </lineage>
</organism>
<accession>A0A059F553</accession>
<dbReference type="GO" id="GO:0005634">
    <property type="term" value="C:nucleus"/>
    <property type="evidence" value="ECO:0007669"/>
    <property type="project" value="InterPro"/>
</dbReference>
<reference evidence="2" key="1">
    <citation type="submission" date="2013-02" db="EMBL/GenBank/DDBJ databases">
        <authorList>
            <consortium name="The Broad Institute Genome Sequencing Platform"/>
            <person name="Cuomo C."/>
            <person name="Becnel J."/>
            <person name="Sanscrainte N."/>
            <person name="Walker B."/>
            <person name="Young S.K."/>
            <person name="Zeng Q."/>
            <person name="Gargeya S."/>
            <person name="Fitzgerald M."/>
            <person name="Haas B."/>
            <person name="Abouelleil A."/>
            <person name="Alvarado L."/>
            <person name="Arachchi H.M."/>
            <person name="Berlin A.M."/>
            <person name="Chapman S.B."/>
            <person name="Dewar J."/>
            <person name="Goldberg J."/>
            <person name="Griggs A."/>
            <person name="Gujja S."/>
            <person name="Hansen M."/>
            <person name="Howarth C."/>
            <person name="Imamovic A."/>
            <person name="Larimer J."/>
            <person name="McCowan C."/>
            <person name="Murphy C."/>
            <person name="Neiman D."/>
            <person name="Pearson M."/>
            <person name="Priest M."/>
            <person name="Roberts A."/>
            <person name="Saif S."/>
            <person name="Shea T."/>
            <person name="Sisk P."/>
            <person name="Sykes S."/>
            <person name="Wortman J."/>
            <person name="Nusbaum C."/>
            <person name="Birren B."/>
        </authorList>
    </citation>
    <scope>NUCLEOTIDE SEQUENCE [LARGE SCALE GENOMIC DNA]</scope>
    <source>
        <strain evidence="2">PRA339</strain>
    </source>
</reference>
<dbReference type="InterPro" id="IPR003888">
    <property type="entry name" value="FYrich_N"/>
</dbReference>
<dbReference type="VEuPathDB" id="MicrosporidiaDB:H312_00379"/>
<evidence type="ECO:0000313" key="1">
    <source>
        <dbReference type="EMBL" id="KCZ82104.1"/>
    </source>
</evidence>
<reference evidence="1 2" key="2">
    <citation type="submission" date="2014-03" db="EMBL/GenBank/DDBJ databases">
        <title>The Genome Sequence of Anncaliia algerae insect isolate PRA339.</title>
        <authorList>
            <consortium name="The Broad Institute Genome Sequencing Platform"/>
            <consortium name="The Broad Institute Genome Sequencing Center for Infectious Disease"/>
            <person name="Cuomo C."/>
            <person name="Becnel J."/>
            <person name="Sanscrainte N."/>
            <person name="Walker B."/>
            <person name="Young S.K."/>
            <person name="Zeng Q."/>
            <person name="Gargeya S."/>
            <person name="Fitzgerald M."/>
            <person name="Haas B."/>
            <person name="Abouelleil A."/>
            <person name="Alvarado L."/>
            <person name="Arachchi H.M."/>
            <person name="Berlin A.M."/>
            <person name="Chapman S.B."/>
            <person name="Dewar J."/>
            <person name="Goldberg J."/>
            <person name="Griggs A."/>
            <person name="Gujja S."/>
            <person name="Hansen M."/>
            <person name="Howarth C."/>
            <person name="Imamovic A."/>
            <person name="Larimer J."/>
            <person name="McCowan C."/>
            <person name="Murphy C."/>
            <person name="Neiman D."/>
            <person name="Pearson M."/>
            <person name="Priest M."/>
            <person name="Roberts A."/>
            <person name="Saif S."/>
            <person name="Shea T."/>
            <person name="Sisk P."/>
            <person name="Sykes S."/>
            <person name="Wortman J."/>
            <person name="Nusbaum C."/>
            <person name="Birren B."/>
        </authorList>
    </citation>
    <scope>NUCLEOTIDE SEQUENCE [LARGE SCALE GENOMIC DNA]</scope>
    <source>
        <strain evidence="1 2">PRA339</strain>
    </source>
</reference>
<dbReference type="Proteomes" id="UP000030655">
    <property type="component" value="Unassembled WGS sequence"/>
</dbReference>
<keyword evidence="2" id="KW-1185">Reference proteome</keyword>
<dbReference type="AlphaFoldDB" id="A0A059F553"/>
<dbReference type="Pfam" id="PF05964">
    <property type="entry name" value="FYRN"/>
    <property type="match status" value="1"/>
</dbReference>
<dbReference type="OrthoDB" id="2192852at2759"/>
<name>A0A059F553_9MICR</name>
<evidence type="ECO:0000313" key="2">
    <source>
        <dbReference type="Proteomes" id="UP000030655"/>
    </source>
</evidence>
<dbReference type="Gene3D" id="3.30.160.360">
    <property type="match status" value="1"/>
</dbReference>
<gene>
    <name evidence="1" type="ORF">H312_00379</name>
</gene>